<dbReference type="EMBL" id="JAHLFV010000152">
    <property type="protein sequence ID" value="MBU3850168.1"/>
    <property type="molecule type" value="Genomic_DNA"/>
</dbReference>
<evidence type="ECO:0008006" key="4">
    <source>
        <dbReference type="Google" id="ProtNLM"/>
    </source>
</evidence>
<evidence type="ECO:0000313" key="3">
    <source>
        <dbReference type="Proteomes" id="UP000823914"/>
    </source>
</evidence>
<organism evidence="2 3">
    <name type="scientific">Candidatus Treponema excrementipullorum</name>
    <dbReference type="NCBI Taxonomy" id="2838768"/>
    <lineage>
        <taxon>Bacteria</taxon>
        <taxon>Pseudomonadati</taxon>
        <taxon>Spirochaetota</taxon>
        <taxon>Spirochaetia</taxon>
        <taxon>Spirochaetales</taxon>
        <taxon>Treponemataceae</taxon>
        <taxon>Treponema</taxon>
    </lineage>
</organism>
<dbReference type="Gene3D" id="2.170.120.30">
    <property type="match status" value="2"/>
</dbReference>
<dbReference type="PANTHER" id="PTHR37804:SF1">
    <property type="entry name" value="CDAA REGULATORY PROTEIN CDAR"/>
    <property type="match status" value="1"/>
</dbReference>
<reference evidence="2" key="1">
    <citation type="journal article" date="2021" name="PeerJ">
        <title>Extensive microbial diversity within the chicken gut microbiome revealed by metagenomics and culture.</title>
        <authorList>
            <person name="Gilroy R."/>
            <person name="Ravi A."/>
            <person name="Getino M."/>
            <person name="Pursley I."/>
            <person name="Horton D.L."/>
            <person name="Alikhan N.F."/>
            <person name="Baker D."/>
            <person name="Gharbi K."/>
            <person name="Hall N."/>
            <person name="Watson M."/>
            <person name="Adriaenssens E.M."/>
            <person name="Foster-Nyarko E."/>
            <person name="Jarju S."/>
            <person name="Secka A."/>
            <person name="Antonio M."/>
            <person name="Oren A."/>
            <person name="Chaudhuri R.R."/>
            <person name="La Ragione R."/>
            <person name="Hildebrand F."/>
            <person name="Pallen M.J."/>
        </authorList>
    </citation>
    <scope>NUCLEOTIDE SEQUENCE</scope>
    <source>
        <strain evidence="2">Gambia15-2214</strain>
    </source>
</reference>
<reference evidence="2" key="2">
    <citation type="submission" date="2021-04" db="EMBL/GenBank/DDBJ databases">
        <authorList>
            <person name="Gilroy R."/>
        </authorList>
    </citation>
    <scope>NUCLEOTIDE SEQUENCE</scope>
    <source>
        <strain evidence="2">Gambia15-2214</strain>
    </source>
</reference>
<accession>A0A9E2L3R9</accession>
<protein>
    <recommendedName>
        <fullName evidence="4">YbbR-like protein</fullName>
    </recommendedName>
</protein>
<dbReference type="InterPro" id="IPR012505">
    <property type="entry name" value="YbbR"/>
</dbReference>
<sequence>MKKHKFYEKMKKNWHIKIACLIIAIFISFFHKNMTLSTRSLTVPLQVKNEGTMIPASYCPPQVSVSIRGNAEEINQIIPTAITAYLNIDYFSQPGKYDIPVQIELDSALLAIEPLEVTVKPGFITMDVAAKVTQYVPVEPNFAGSVAEGYEITDIKVSPSSIELFGAETLVKSLKTVATEKIDVEGKNASFKKDCAVEQLNELISYNTKNVTVEVTVDPIVVTRDFIGQQVYLKGLNSKFYAEMEPLQIDYSVSGDKIPLENFIATYYTAQIDCSKITKPGMYQIPVSFVLPVGCDVVWQSTDVINLTVMELESIFSEDFSSKQKEEETTETGEVGVTDKNSQSE</sequence>
<gene>
    <name evidence="2" type="ORF">IAA16_06340</name>
</gene>
<evidence type="ECO:0000313" key="2">
    <source>
        <dbReference type="EMBL" id="MBU3850168.1"/>
    </source>
</evidence>
<dbReference type="InterPro" id="IPR053154">
    <property type="entry name" value="c-di-AMP_regulator"/>
</dbReference>
<dbReference type="Proteomes" id="UP000823914">
    <property type="component" value="Unassembled WGS sequence"/>
</dbReference>
<comment type="caution">
    <text evidence="2">The sequence shown here is derived from an EMBL/GenBank/DDBJ whole genome shotgun (WGS) entry which is preliminary data.</text>
</comment>
<dbReference type="Pfam" id="PF07949">
    <property type="entry name" value="YbbR"/>
    <property type="match status" value="1"/>
</dbReference>
<proteinExistence type="predicted"/>
<feature type="region of interest" description="Disordered" evidence="1">
    <location>
        <begin position="319"/>
        <end position="345"/>
    </location>
</feature>
<name>A0A9E2L3R9_9SPIR</name>
<dbReference type="PANTHER" id="PTHR37804">
    <property type="entry name" value="CDAA REGULATORY PROTEIN CDAR"/>
    <property type="match status" value="1"/>
</dbReference>
<evidence type="ECO:0000256" key="1">
    <source>
        <dbReference type="SAM" id="MobiDB-lite"/>
    </source>
</evidence>
<dbReference type="AlphaFoldDB" id="A0A9E2L3R9"/>
<dbReference type="Gene3D" id="2.170.120.40">
    <property type="entry name" value="YbbR-like domain"/>
    <property type="match status" value="1"/>
</dbReference>